<sequence>VVDGRGDDLRRDRRRVVRAPLDALPADALPADALARDALAGAARGLARGEERPRHGGRVGAAVLGGRRLAPEEGQLRAVELLGDFGGPTVVPVVPARSRSVVPVDEVLPVRVRLGKLRRDLVLPAPPLVVEPPGVDGRPAAAVGAHQSGPAVGVVVPGLAVLVARDAVVVRLVLEPQQAAVRVVYPSRQLRGVAPLPRRRLPRRPPPGPARRPVLLPALPPRGAPSPRPALLPRPVPPRSRPGRTDRPRAPAPAAAAATAAAAVPARRPRRRGAQRLLEPVGPARRPAPAPRRGRADGGPPGAHGPSDPAPEPSDAPGQVPAPGERRGLGPGPGTPIPGLLGGRDALPGEDAAGRPVELSKHLGGRRRFICCHPALGVPRCFSGDLRRLPTKGFARRSEDRRSEEKEREARPLLANQRRIHATGSFIRSVGAHRGRAKYAVAVAAFTQPTAESRRRDTAGWAVSGEGHHARGLLLPTKPTNKRRLLNRSRRPLARKSRRVYRRSWPNSFLLRPIDDGAGRPHPSGRGGPRRRARRTVHMPPHARRGDVIVHNRIGTPFDGRPGSITTARPLLAYRDVRSYPLSLPRSLPTRTAVSAYGGGDAISVERADRAASELQQQQLRPSTKVDDGPSSARLGPLPEGRRRESPAGGPAGARLHQRERVRPPRLQGRGQVRRCDATRAETRRTEVRKLTPLVPSPPART</sequence>
<evidence type="ECO:0000313" key="2">
    <source>
        <dbReference type="EMBL" id="EJK49217.1"/>
    </source>
</evidence>
<feature type="region of interest" description="Disordered" evidence="1">
    <location>
        <begin position="608"/>
        <end position="702"/>
    </location>
</feature>
<protein>
    <submittedName>
        <fullName evidence="2">Uncharacterized protein</fullName>
    </submittedName>
</protein>
<reference evidence="2 3" key="1">
    <citation type="journal article" date="2012" name="Genome Biol.">
        <title>Genome and low-iron response of an oceanic diatom adapted to chronic iron limitation.</title>
        <authorList>
            <person name="Lommer M."/>
            <person name="Specht M."/>
            <person name="Roy A.S."/>
            <person name="Kraemer L."/>
            <person name="Andreson R."/>
            <person name="Gutowska M.A."/>
            <person name="Wolf J."/>
            <person name="Bergner S.V."/>
            <person name="Schilhabel M.B."/>
            <person name="Klostermeier U.C."/>
            <person name="Beiko R.G."/>
            <person name="Rosenstiel P."/>
            <person name="Hippler M."/>
            <person name="Laroche J."/>
        </authorList>
    </citation>
    <scope>NUCLEOTIDE SEQUENCE [LARGE SCALE GENOMIC DNA]</scope>
    <source>
        <strain evidence="2 3">CCMP1005</strain>
    </source>
</reference>
<evidence type="ECO:0000313" key="3">
    <source>
        <dbReference type="Proteomes" id="UP000266841"/>
    </source>
</evidence>
<dbReference type="OMA" id="RRFICCH"/>
<proteinExistence type="predicted"/>
<feature type="compositionally biased region" description="Low complexity" evidence="1">
    <location>
        <begin position="252"/>
        <end position="266"/>
    </location>
</feature>
<feature type="region of interest" description="Disordered" evidence="1">
    <location>
        <begin position="195"/>
        <end position="352"/>
    </location>
</feature>
<feature type="non-terminal residue" evidence="2">
    <location>
        <position position="1"/>
    </location>
</feature>
<comment type="caution">
    <text evidence="2">The sequence shown here is derived from an EMBL/GenBank/DDBJ whole genome shotgun (WGS) entry which is preliminary data.</text>
</comment>
<keyword evidence="3" id="KW-1185">Reference proteome</keyword>
<feature type="compositionally biased region" description="Basic residues" evidence="1">
    <location>
        <begin position="528"/>
        <end position="539"/>
    </location>
</feature>
<dbReference type="AlphaFoldDB" id="K0RRH4"/>
<feature type="region of interest" description="Disordered" evidence="1">
    <location>
        <begin position="512"/>
        <end position="539"/>
    </location>
</feature>
<feature type="region of interest" description="Disordered" evidence="1">
    <location>
        <begin position="463"/>
        <end position="499"/>
    </location>
</feature>
<accession>K0RRH4</accession>
<feature type="compositionally biased region" description="Pro residues" evidence="1">
    <location>
        <begin position="218"/>
        <end position="240"/>
    </location>
</feature>
<dbReference type="Proteomes" id="UP000266841">
    <property type="component" value="Unassembled WGS sequence"/>
</dbReference>
<feature type="compositionally biased region" description="Basic and acidic residues" evidence="1">
    <location>
        <begin position="674"/>
        <end position="690"/>
    </location>
</feature>
<feature type="compositionally biased region" description="Basic residues" evidence="1">
    <location>
        <begin position="480"/>
        <end position="499"/>
    </location>
</feature>
<organism evidence="2 3">
    <name type="scientific">Thalassiosira oceanica</name>
    <name type="common">Marine diatom</name>
    <dbReference type="NCBI Taxonomy" id="159749"/>
    <lineage>
        <taxon>Eukaryota</taxon>
        <taxon>Sar</taxon>
        <taxon>Stramenopiles</taxon>
        <taxon>Ochrophyta</taxon>
        <taxon>Bacillariophyta</taxon>
        <taxon>Coscinodiscophyceae</taxon>
        <taxon>Thalassiosirophycidae</taxon>
        <taxon>Thalassiosirales</taxon>
        <taxon>Thalassiosiraceae</taxon>
        <taxon>Thalassiosira</taxon>
    </lineage>
</organism>
<dbReference type="EMBL" id="AGNL01045022">
    <property type="protein sequence ID" value="EJK49217.1"/>
    <property type="molecule type" value="Genomic_DNA"/>
</dbReference>
<gene>
    <name evidence="2" type="ORF">THAOC_31933</name>
</gene>
<evidence type="ECO:0000256" key="1">
    <source>
        <dbReference type="SAM" id="MobiDB-lite"/>
    </source>
</evidence>
<name>K0RRH4_THAOC</name>